<evidence type="ECO:0000313" key="6">
    <source>
        <dbReference type="EMBL" id="CDI40537.1"/>
    </source>
</evidence>
<dbReference type="STRING" id="1209989.TepRe1_0915"/>
<organism evidence="6 7">
    <name type="scientific">Tepidanaerobacter acetatoxydans (strain DSM 21804 / JCM 16047 / Re1)</name>
    <dbReference type="NCBI Taxonomy" id="1209989"/>
    <lineage>
        <taxon>Bacteria</taxon>
        <taxon>Bacillati</taxon>
        <taxon>Bacillota</taxon>
        <taxon>Clostridia</taxon>
        <taxon>Thermosediminibacterales</taxon>
        <taxon>Tepidanaerobacteraceae</taxon>
        <taxon>Tepidanaerobacter</taxon>
    </lineage>
</organism>
<dbReference type="KEGG" id="tep:TepRe1_0915"/>
<dbReference type="HOGENOM" id="CLU_000445_14_2_9"/>
<dbReference type="EMBL" id="HF563609">
    <property type="protein sequence ID" value="CDI40537.1"/>
    <property type="molecule type" value="Genomic_DNA"/>
</dbReference>
<dbReference type="RefSeq" id="WP_013778005.1">
    <property type="nucleotide sequence ID" value="NC_015519.1"/>
</dbReference>
<dbReference type="InterPro" id="IPR011006">
    <property type="entry name" value="CheY-like_superfamily"/>
</dbReference>
<comment type="function">
    <text evidence="2">May play the central regulatory role in sporulation. It may be an element of the effector pathway responsible for the activation of sporulation genes in response to nutritional stress. Spo0A may act in concert with spo0H (a sigma factor) to control the expression of some genes that are critical to the sporulation process.</text>
</comment>
<dbReference type="OrthoDB" id="9809318at2"/>
<dbReference type="SMART" id="SM00448">
    <property type="entry name" value="REC"/>
    <property type="match status" value="1"/>
</dbReference>
<feature type="modified residue" description="4-aspartylphosphate" evidence="3">
    <location>
        <position position="58"/>
    </location>
</feature>
<dbReference type="KEGG" id="tae:TepiRe1_0994"/>
<evidence type="ECO:0000256" key="3">
    <source>
        <dbReference type="PROSITE-ProRule" id="PRU00169"/>
    </source>
</evidence>
<dbReference type="GO" id="GO:0000156">
    <property type="term" value="F:phosphorelay response regulator activity"/>
    <property type="evidence" value="ECO:0007669"/>
    <property type="project" value="InterPro"/>
</dbReference>
<dbReference type="SUPFAM" id="SSF52172">
    <property type="entry name" value="CheY-like"/>
    <property type="match status" value="1"/>
</dbReference>
<feature type="domain" description="Response regulatory" evidence="4">
    <location>
        <begin position="2"/>
        <end position="123"/>
    </location>
</feature>
<name>F4LXI0_TEPAE</name>
<dbReference type="Pfam" id="PF04397">
    <property type="entry name" value="LytTR"/>
    <property type="match status" value="1"/>
</dbReference>
<evidence type="ECO:0000313" key="7">
    <source>
        <dbReference type="Proteomes" id="UP000010802"/>
    </source>
</evidence>
<feature type="domain" description="HTH LytTR-type" evidence="5">
    <location>
        <begin position="133"/>
        <end position="232"/>
    </location>
</feature>
<dbReference type="PANTHER" id="PTHR37299">
    <property type="entry name" value="TRANSCRIPTIONAL REGULATOR-RELATED"/>
    <property type="match status" value="1"/>
</dbReference>
<dbReference type="GO" id="GO:0003677">
    <property type="term" value="F:DNA binding"/>
    <property type="evidence" value="ECO:0007669"/>
    <property type="project" value="InterPro"/>
</dbReference>
<evidence type="ECO:0000256" key="2">
    <source>
        <dbReference type="ARBA" id="ARBA00024867"/>
    </source>
</evidence>
<reference evidence="7" key="1">
    <citation type="journal article" date="2013" name="Genome Announc.">
        <title>First genome sequence of a syntrophic acetate-oxidizing bacterium, Tepidanaerobacter acetatoxydans strain Re1.</title>
        <authorList>
            <person name="Manzoor S."/>
            <person name="Bongcam-Rudloff E."/>
            <person name="Schnurer A."/>
            <person name="Muller B."/>
        </authorList>
    </citation>
    <scope>NUCLEOTIDE SEQUENCE [LARGE SCALE GENOMIC DNA]</scope>
    <source>
        <strain evidence="7">Re1</strain>
    </source>
</reference>
<dbReference type="PROSITE" id="PS50110">
    <property type="entry name" value="RESPONSE_REGULATORY"/>
    <property type="match status" value="1"/>
</dbReference>
<dbReference type="Pfam" id="PF00072">
    <property type="entry name" value="Response_reg"/>
    <property type="match status" value="1"/>
</dbReference>
<keyword evidence="3" id="KW-0597">Phosphoprotein</keyword>
<dbReference type="Gene3D" id="3.40.50.2300">
    <property type="match status" value="1"/>
</dbReference>
<dbReference type="SMART" id="SM00850">
    <property type="entry name" value="LytTR"/>
    <property type="match status" value="1"/>
</dbReference>
<gene>
    <name evidence="6" type="ordered locus">TEPIRE1_0994</name>
</gene>
<dbReference type="AlphaFoldDB" id="F4LXI0"/>
<dbReference type="Gene3D" id="2.40.50.1020">
    <property type="entry name" value="LytTr DNA-binding domain"/>
    <property type="match status" value="1"/>
</dbReference>
<evidence type="ECO:0000259" key="4">
    <source>
        <dbReference type="PROSITE" id="PS50110"/>
    </source>
</evidence>
<dbReference type="PANTHER" id="PTHR37299:SF1">
    <property type="entry name" value="STAGE 0 SPORULATION PROTEIN A HOMOLOG"/>
    <property type="match status" value="1"/>
</dbReference>
<protein>
    <recommendedName>
        <fullName evidence="1">Stage 0 sporulation protein A homolog</fullName>
    </recommendedName>
</protein>
<proteinExistence type="predicted"/>
<keyword evidence="7" id="KW-1185">Reference proteome</keyword>
<dbReference type="InterPro" id="IPR001789">
    <property type="entry name" value="Sig_transdc_resp-reg_receiver"/>
</dbReference>
<dbReference type="eggNOG" id="COG3279">
    <property type="taxonomic scope" value="Bacteria"/>
</dbReference>
<dbReference type="InterPro" id="IPR046947">
    <property type="entry name" value="LytR-like"/>
</dbReference>
<evidence type="ECO:0000256" key="1">
    <source>
        <dbReference type="ARBA" id="ARBA00018672"/>
    </source>
</evidence>
<evidence type="ECO:0000259" key="5">
    <source>
        <dbReference type="PROSITE" id="PS50930"/>
    </source>
</evidence>
<sequence>MNIAICDDDKKICSQIENILLDYSNKNCIKVEIDVFFSGESLLSYLAQGNSYDLVYLDIEMGVTNGVEVGFQIRKVMKDYATEIVYISGKDGYDRQLFDVQPLHFIPKPIQASTVIDDLKLAMERAKKINESFQYQKLHDFYKIPVNDIIYFESQNREIKIVTTSCEDVFYGKLEDIELKVAGYQFLRIHRSFLINYNHVAILRYSEVVMSNDVTLPIGRTKRQEFRNLQINEI</sequence>
<accession>F4LXI0</accession>
<dbReference type="InterPro" id="IPR007492">
    <property type="entry name" value="LytTR_DNA-bd_dom"/>
</dbReference>
<dbReference type="Proteomes" id="UP000010802">
    <property type="component" value="Chromosome"/>
</dbReference>
<dbReference type="PROSITE" id="PS50930">
    <property type="entry name" value="HTH_LYTTR"/>
    <property type="match status" value="1"/>
</dbReference>